<dbReference type="Proteomes" id="UP000054166">
    <property type="component" value="Unassembled WGS sequence"/>
</dbReference>
<dbReference type="EMBL" id="KN833077">
    <property type="protein sequence ID" value="KIM73625.1"/>
    <property type="molecule type" value="Genomic_DNA"/>
</dbReference>
<keyword evidence="3" id="KW-1185">Reference proteome</keyword>
<protein>
    <submittedName>
        <fullName evidence="2">Uncharacterized protein</fullName>
    </submittedName>
</protein>
<name>A0A0C3EM33_PILCF</name>
<feature type="region of interest" description="Disordered" evidence="1">
    <location>
        <begin position="65"/>
        <end position="84"/>
    </location>
</feature>
<feature type="compositionally biased region" description="Polar residues" evidence="1">
    <location>
        <begin position="69"/>
        <end position="84"/>
    </location>
</feature>
<proteinExistence type="predicted"/>
<dbReference type="HOGENOM" id="CLU_1294860_0_0_1"/>
<gene>
    <name evidence="2" type="ORF">PILCRDRAFT_15061</name>
</gene>
<organism evidence="2 3">
    <name type="scientific">Piloderma croceum (strain F 1598)</name>
    <dbReference type="NCBI Taxonomy" id="765440"/>
    <lineage>
        <taxon>Eukaryota</taxon>
        <taxon>Fungi</taxon>
        <taxon>Dikarya</taxon>
        <taxon>Basidiomycota</taxon>
        <taxon>Agaricomycotina</taxon>
        <taxon>Agaricomycetes</taxon>
        <taxon>Agaricomycetidae</taxon>
        <taxon>Atheliales</taxon>
        <taxon>Atheliaceae</taxon>
        <taxon>Piloderma</taxon>
    </lineage>
</organism>
<evidence type="ECO:0000313" key="3">
    <source>
        <dbReference type="Proteomes" id="UP000054166"/>
    </source>
</evidence>
<evidence type="ECO:0000256" key="1">
    <source>
        <dbReference type="SAM" id="MobiDB-lite"/>
    </source>
</evidence>
<dbReference type="InParanoid" id="A0A0C3EM33"/>
<dbReference type="AlphaFoldDB" id="A0A0C3EM33"/>
<reference evidence="3" key="2">
    <citation type="submission" date="2015-01" db="EMBL/GenBank/DDBJ databases">
        <title>Evolutionary Origins and Diversification of the Mycorrhizal Mutualists.</title>
        <authorList>
            <consortium name="DOE Joint Genome Institute"/>
            <consortium name="Mycorrhizal Genomics Consortium"/>
            <person name="Kohler A."/>
            <person name="Kuo A."/>
            <person name="Nagy L.G."/>
            <person name="Floudas D."/>
            <person name="Copeland A."/>
            <person name="Barry K.W."/>
            <person name="Cichocki N."/>
            <person name="Veneault-Fourrey C."/>
            <person name="LaButti K."/>
            <person name="Lindquist E.A."/>
            <person name="Lipzen A."/>
            <person name="Lundell T."/>
            <person name="Morin E."/>
            <person name="Murat C."/>
            <person name="Riley R."/>
            <person name="Ohm R."/>
            <person name="Sun H."/>
            <person name="Tunlid A."/>
            <person name="Henrissat B."/>
            <person name="Grigoriev I.V."/>
            <person name="Hibbett D.S."/>
            <person name="Martin F."/>
        </authorList>
    </citation>
    <scope>NUCLEOTIDE SEQUENCE [LARGE SCALE GENOMIC DNA]</scope>
    <source>
        <strain evidence="3">F 1598</strain>
    </source>
</reference>
<accession>A0A0C3EM33</accession>
<evidence type="ECO:0000313" key="2">
    <source>
        <dbReference type="EMBL" id="KIM73625.1"/>
    </source>
</evidence>
<sequence>MSHRVTSPNVAQHSVTSPSIVEHCGALRGTIEHRATSCDTASRRVTSPNIAKHRVTSCDITEHRPTLHTVPTPSSDIPSHSPVTTDHFSSHSAYGLCGTLESIVPHRNMCILSPVHSDIALTVDISDSRLSTTSRIKAIECELAQLRNHAKVTPHSAYCAPESADVSDHDADPAIIFRQSA</sequence>
<reference evidence="2 3" key="1">
    <citation type="submission" date="2014-04" db="EMBL/GenBank/DDBJ databases">
        <authorList>
            <consortium name="DOE Joint Genome Institute"/>
            <person name="Kuo A."/>
            <person name="Tarkka M."/>
            <person name="Buscot F."/>
            <person name="Kohler A."/>
            <person name="Nagy L.G."/>
            <person name="Floudas D."/>
            <person name="Copeland A."/>
            <person name="Barry K.W."/>
            <person name="Cichocki N."/>
            <person name="Veneault-Fourrey C."/>
            <person name="LaButti K."/>
            <person name="Lindquist E.A."/>
            <person name="Lipzen A."/>
            <person name="Lundell T."/>
            <person name="Morin E."/>
            <person name="Murat C."/>
            <person name="Sun H."/>
            <person name="Tunlid A."/>
            <person name="Henrissat B."/>
            <person name="Grigoriev I.V."/>
            <person name="Hibbett D.S."/>
            <person name="Martin F."/>
            <person name="Nordberg H.P."/>
            <person name="Cantor M.N."/>
            <person name="Hua S.X."/>
        </authorList>
    </citation>
    <scope>NUCLEOTIDE SEQUENCE [LARGE SCALE GENOMIC DNA]</scope>
    <source>
        <strain evidence="2 3">F 1598</strain>
    </source>
</reference>